<evidence type="ECO:0000313" key="2">
    <source>
        <dbReference type="Proteomes" id="UP001162992"/>
    </source>
</evidence>
<organism evidence="1 2">
    <name type="scientific">Diphasiastrum complanatum</name>
    <name type="common">Issler's clubmoss</name>
    <name type="synonym">Lycopodium complanatum</name>
    <dbReference type="NCBI Taxonomy" id="34168"/>
    <lineage>
        <taxon>Eukaryota</taxon>
        <taxon>Viridiplantae</taxon>
        <taxon>Streptophyta</taxon>
        <taxon>Embryophyta</taxon>
        <taxon>Tracheophyta</taxon>
        <taxon>Lycopodiopsida</taxon>
        <taxon>Lycopodiales</taxon>
        <taxon>Lycopodiaceae</taxon>
        <taxon>Lycopodioideae</taxon>
        <taxon>Diphasiastrum</taxon>
    </lineage>
</organism>
<sequence length="112" mass="12835">MTDSRSAQELAAWIKQKYGGLDILINEDIEKEISATSSMQSETIRYQEKTKDALEEEKEWMRKVMCNENLYTDLCTTSDCGQMKPSLLSLAATEELALKSYTSLQRRELLQS</sequence>
<reference evidence="2" key="1">
    <citation type="journal article" date="2024" name="Proc. Natl. Acad. Sci. U.S.A.">
        <title>Extraordinary preservation of gene collinearity over three hundred million years revealed in homosporous lycophytes.</title>
        <authorList>
            <person name="Li C."/>
            <person name="Wickell D."/>
            <person name="Kuo L.Y."/>
            <person name="Chen X."/>
            <person name="Nie B."/>
            <person name="Liao X."/>
            <person name="Peng D."/>
            <person name="Ji J."/>
            <person name="Jenkins J."/>
            <person name="Williams M."/>
            <person name="Shu S."/>
            <person name="Plott C."/>
            <person name="Barry K."/>
            <person name="Rajasekar S."/>
            <person name="Grimwood J."/>
            <person name="Han X."/>
            <person name="Sun S."/>
            <person name="Hou Z."/>
            <person name="He W."/>
            <person name="Dai G."/>
            <person name="Sun C."/>
            <person name="Schmutz J."/>
            <person name="Leebens-Mack J.H."/>
            <person name="Li F.W."/>
            <person name="Wang L."/>
        </authorList>
    </citation>
    <scope>NUCLEOTIDE SEQUENCE [LARGE SCALE GENOMIC DNA]</scope>
    <source>
        <strain evidence="2">cv. PW_Plant_1</strain>
    </source>
</reference>
<accession>A0ACC2E1G6</accession>
<proteinExistence type="predicted"/>
<keyword evidence="2" id="KW-1185">Reference proteome</keyword>
<evidence type="ECO:0000313" key="1">
    <source>
        <dbReference type="EMBL" id="KAJ7560243.1"/>
    </source>
</evidence>
<dbReference type="Proteomes" id="UP001162992">
    <property type="component" value="Chromosome 4"/>
</dbReference>
<name>A0ACC2E1G6_DIPCM</name>
<dbReference type="EMBL" id="CM055095">
    <property type="protein sequence ID" value="KAJ7560243.1"/>
    <property type="molecule type" value="Genomic_DNA"/>
</dbReference>
<comment type="caution">
    <text evidence="1">The sequence shown here is derived from an EMBL/GenBank/DDBJ whole genome shotgun (WGS) entry which is preliminary data.</text>
</comment>
<gene>
    <name evidence="1" type="ORF">O6H91_04G119600</name>
</gene>
<protein>
    <submittedName>
        <fullName evidence="1">Uncharacterized protein</fullName>
    </submittedName>
</protein>